<evidence type="ECO:0000313" key="5">
    <source>
        <dbReference type="EMBL" id="VDI16775.1"/>
    </source>
</evidence>
<reference evidence="5" key="1">
    <citation type="submission" date="2018-11" db="EMBL/GenBank/DDBJ databases">
        <authorList>
            <person name="Alioto T."/>
            <person name="Alioto T."/>
        </authorList>
    </citation>
    <scope>NUCLEOTIDE SEQUENCE</scope>
</reference>
<feature type="domain" description="MAM" evidence="3">
    <location>
        <begin position="239"/>
        <end position="388"/>
    </location>
</feature>
<dbReference type="PRINTS" id="PR00480">
    <property type="entry name" value="ASTACIN"/>
</dbReference>
<dbReference type="CDD" id="cd06263">
    <property type="entry name" value="MAM"/>
    <property type="match status" value="1"/>
</dbReference>
<dbReference type="Proteomes" id="UP000596742">
    <property type="component" value="Unassembled WGS sequence"/>
</dbReference>
<proteinExistence type="predicted"/>
<dbReference type="Pfam" id="PF01400">
    <property type="entry name" value="Astacin"/>
    <property type="match status" value="1"/>
</dbReference>
<name>A0A8B6DBF4_MYTGA</name>
<dbReference type="PROSITE" id="PS51864">
    <property type="entry name" value="ASTACIN"/>
    <property type="match status" value="1"/>
</dbReference>
<sequence>MISLRLAASLAVLLQCVFCAPQGRSGDNVELWPFGRIPITFASSVNGFTRERVLASIQEIQFDTYSGGRECITYIPRKNEVDFVEFSTESQDSFGRVAKPGRIGGRQVVKVTDSMAKADIMQLLMYTMGSYNAFRRPDRDNFVQVNYDNIPTAFQTFFAKVNDTTFFKSPFDYNSVTFFYPFAYAKDSTRPTMQAKYEGEVFPWSVSLSDFDIENVRAGYGCGRVGDVIHRQNLLSGAVKCSFENDLCKWTQDSLNDFDFVRNNGPTKSNGTGPAFDYSNGIGYYLSQWSQTKQIQQHNLEAGTYCLRFYYYMSGKDVNRATVNIRVGSVTKEFKALEGEQANQWNVFNDEFTVGQNFQVVLEASMGQSDLGDIALDDVYYYRGRCIV</sequence>
<dbReference type="PANTHER" id="PTHR23282:SF101">
    <property type="entry name" value="MAM DOMAIN-CONTAINING PROTEIN"/>
    <property type="match status" value="1"/>
</dbReference>
<dbReference type="EMBL" id="UYJE01003123">
    <property type="protein sequence ID" value="VDI16775.1"/>
    <property type="molecule type" value="Genomic_DNA"/>
</dbReference>
<keyword evidence="2" id="KW-0479">Metal-binding</keyword>
<protein>
    <recommendedName>
        <fullName evidence="2">Metalloendopeptidase</fullName>
        <ecNumber evidence="2">3.4.24.-</ecNumber>
    </recommendedName>
</protein>
<feature type="chain" id="PRO_5033092397" description="Metalloendopeptidase" evidence="2">
    <location>
        <begin position="20"/>
        <end position="388"/>
    </location>
</feature>
<dbReference type="OrthoDB" id="291007at2759"/>
<dbReference type="EC" id="3.4.24.-" evidence="2"/>
<dbReference type="GO" id="GO:0046872">
    <property type="term" value="F:metal ion binding"/>
    <property type="evidence" value="ECO:0007669"/>
    <property type="project" value="UniProtKB-KW"/>
</dbReference>
<dbReference type="PANTHER" id="PTHR23282">
    <property type="entry name" value="APICAL ENDOSOMAL GLYCOPROTEIN PRECURSOR"/>
    <property type="match status" value="1"/>
</dbReference>
<accession>A0A8B6DBF4</accession>
<comment type="caution">
    <text evidence="1">Lacks conserved residue(s) required for the propagation of feature annotation.</text>
</comment>
<evidence type="ECO:0000256" key="2">
    <source>
        <dbReference type="RuleBase" id="RU361183"/>
    </source>
</evidence>
<dbReference type="SUPFAM" id="SSF49899">
    <property type="entry name" value="Concanavalin A-like lectins/glucanases"/>
    <property type="match status" value="1"/>
</dbReference>
<feature type="signal peptide" evidence="2">
    <location>
        <begin position="1"/>
        <end position="19"/>
    </location>
</feature>
<dbReference type="InterPro" id="IPR024079">
    <property type="entry name" value="MetalloPept_cat_dom_sf"/>
</dbReference>
<dbReference type="PROSITE" id="PS50060">
    <property type="entry name" value="MAM_2"/>
    <property type="match status" value="1"/>
</dbReference>
<dbReference type="GO" id="GO:0016020">
    <property type="term" value="C:membrane"/>
    <property type="evidence" value="ECO:0007669"/>
    <property type="project" value="InterPro"/>
</dbReference>
<dbReference type="SMART" id="SM00137">
    <property type="entry name" value="MAM"/>
    <property type="match status" value="1"/>
</dbReference>
<gene>
    <name evidence="5" type="ORF">MGAL_10B044737</name>
</gene>
<dbReference type="InterPro" id="IPR001506">
    <property type="entry name" value="Peptidase_M12A"/>
</dbReference>
<keyword evidence="2" id="KW-0378">Hydrolase</keyword>
<organism evidence="5 6">
    <name type="scientific">Mytilus galloprovincialis</name>
    <name type="common">Mediterranean mussel</name>
    <dbReference type="NCBI Taxonomy" id="29158"/>
    <lineage>
        <taxon>Eukaryota</taxon>
        <taxon>Metazoa</taxon>
        <taxon>Spiralia</taxon>
        <taxon>Lophotrochozoa</taxon>
        <taxon>Mollusca</taxon>
        <taxon>Bivalvia</taxon>
        <taxon>Autobranchia</taxon>
        <taxon>Pteriomorphia</taxon>
        <taxon>Mytilida</taxon>
        <taxon>Mytiloidea</taxon>
        <taxon>Mytilidae</taxon>
        <taxon>Mytilinae</taxon>
        <taxon>Mytilus</taxon>
    </lineage>
</organism>
<dbReference type="GO" id="GO:0004222">
    <property type="term" value="F:metalloendopeptidase activity"/>
    <property type="evidence" value="ECO:0007669"/>
    <property type="project" value="UniProtKB-UniRule"/>
</dbReference>
<keyword evidence="2" id="KW-0482">Metalloprotease</keyword>
<comment type="caution">
    <text evidence="5">The sequence shown here is derived from an EMBL/GenBank/DDBJ whole genome shotgun (WGS) entry which is preliminary data.</text>
</comment>
<comment type="cofactor">
    <cofactor evidence="2">
        <name>Zn(2+)</name>
        <dbReference type="ChEBI" id="CHEBI:29105"/>
    </cofactor>
    <text evidence="2">Binds 1 zinc ion per subunit.</text>
</comment>
<evidence type="ECO:0000256" key="1">
    <source>
        <dbReference type="PROSITE-ProRule" id="PRU01211"/>
    </source>
</evidence>
<dbReference type="InterPro" id="IPR051560">
    <property type="entry name" value="MAM_domain-containing"/>
</dbReference>
<dbReference type="InterPro" id="IPR013320">
    <property type="entry name" value="ConA-like_dom_sf"/>
</dbReference>
<keyword evidence="2" id="KW-0732">Signal</keyword>
<dbReference type="AlphaFoldDB" id="A0A8B6DBF4"/>
<dbReference type="GO" id="GO:0006508">
    <property type="term" value="P:proteolysis"/>
    <property type="evidence" value="ECO:0007669"/>
    <property type="project" value="UniProtKB-KW"/>
</dbReference>
<keyword evidence="2" id="KW-0862">Zinc</keyword>
<dbReference type="Gene3D" id="3.40.390.10">
    <property type="entry name" value="Collagenase (Catalytic Domain)"/>
    <property type="match status" value="1"/>
</dbReference>
<evidence type="ECO:0000259" key="4">
    <source>
        <dbReference type="PROSITE" id="PS51864"/>
    </source>
</evidence>
<dbReference type="SUPFAM" id="SSF55486">
    <property type="entry name" value="Metalloproteases ('zincins'), catalytic domain"/>
    <property type="match status" value="1"/>
</dbReference>
<evidence type="ECO:0000259" key="3">
    <source>
        <dbReference type="PROSITE" id="PS50060"/>
    </source>
</evidence>
<feature type="domain" description="Peptidase M12A" evidence="4">
    <location>
        <begin position="22"/>
        <end position="223"/>
    </location>
</feature>
<dbReference type="Gene3D" id="2.60.120.200">
    <property type="match status" value="1"/>
</dbReference>
<keyword evidence="2" id="KW-0645">Protease</keyword>
<dbReference type="InterPro" id="IPR000998">
    <property type="entry name" value="MAM_dom"/>
</dbReference>
<keyword evidence="6" id="KW-1185">Reference proteome</keyword>
<evidence type="ECO:0000313" key="6">
    <source>
        <dbReference type="Proteomes" id="UP000596742"/>
    </source>
</evidence>
<dbReference type="Pfam" id="PF00629">
    <property type="entry name" value="MAM"/>
    <property type="match status" value="1"/>
</dbReference>